<name>L1LCT2_THEEQ</name>
<accession>L1LCT2</accession>
<dbReference type="AlphaFoldDB" id="L1LCT2"/>
<dbReference type="PANTHER" id="PTHR21148">
    <property type="entry name" value="THIOREDOXIN DOMAIN-CONTAINING PROTEIN 9"/>
    <property type="match status" value="1"/>
</dbReference>
<dbReference type="SUPFAM" id="SSF52833">
    <property type="entry name" value="Thioredoxin-like"/>
    <property type="match status" value="1"/>
</dbReference>
<dbReference type="KEGG" id="beq:BEWA_051410"/>
<dbReference type="EMBL" id="ACOU01000003">
    <property type="protein sequence ID" value="EKX73089.1"/>
    <property type="molecule type" value="Genomic_DNA"/>
</dbReference>
<organism evidence="3 4">
    <name type="scientific">Theileria equi strain WA</name>
    <dbReference type="NCBI Taxonomy" id="1537102"/>
    <lineage>
        <taxon>Eukaryota</taxon>
        <taxon>Sar</taxon>
        <taxon>Alveolata</taxon>
        <taxon>Apicomplexa</taxon>
        <taxon>Aconoidasida</taxon>
        <taxon>Piroplasmida</taxon>
        <taxon>Theileriidae</taxon>
        <taxon>Theileria</taxon>
    </lineage>
</organism>
<comment type="similarity">
    <text evidence="1">Belongs to the phosducin family.</text>
</comment>
<dbReference type="GeneID" id="15803107"/>
<evidence type="ECO:0000313" key="3">
    <source>
        <dbReference type="EMBL" id="EKX73089.1"/>
    </source>
</evidence>
<keyword evidence="4" id="KW-1185">Reference proteome</keyword>
<dbReference type="RefSeq" id="XP_004832541.1">
    <property type="nucleotide sequence ID" value="XM_004832484.1"/>
</dbReference>
<dbReference type="OrthoDB" id="10257948at2759"/>
<dbReference type="Pfam" id="PF02114">
    <property type="entry name" value="Phosducin"/>
    <property type="match status" value="1"/>
</dbReference>
<dbReference type="Gene3D" id="3.40.30.10">
    <property type="entry name" value="Glutaredoxin"/>
    <property type="match status" value="1"/>
</dbReference>
<dbReference type="Proteomes" id="UP000031512">
    <property type="component" value="Unassembled WGS sequence"/>
</dbReference>
<proteinExistence type="inferred from homology"/>
<protein>
    <recommendedName>
        <fullName evidence="2">Phosducin domain-containing protein</fullName>
    </recommendedName>
</protein>
<dbReference type="eggNOG" id="KOG1672">
    <property type="taxonomic scope" value="Eukaryota"/>
</dbReference>
<evidence type="ECO:0000256" key="1">
    <source>
        <dbReference type="ARBA" id="ARBA00009686"/>
    </source>
</evidence>
<dbReference type="InterPro" id="IPR036249">
    <property type="entry name" value="Thioredoxin-like_sf"/>
</dbReference>
<gene>
    <name evidence="3" type="ORF">BEWA_051410</name>
</gene>
<evidence type="ECO:0000259" key="2">
    <source>
        <dbReference type="Pfam" id="PF02114"/>
    </source>
</evidence>
<dbReference type="VEuPathDB" id="PiroplasmaDB:BEWA_051410"/>
<sequence length="210" mass="24270">MTYIRDKISKANTSYLMDVARRKRLEETTSSNYSRSFSEENDEADAIAKWKEKRLAKLKDILNKRREYMDKGNGSLEVLTDEKDVINIANSNPRVVCHFYQEGFQRCKIIDNILTALARQFLDTKFVKILASKAPFFTEKLHIKILPTLVSMIDGKISHVYIGFQEFNGDDINLNAVRNMLFKHKVLTYECCTIDESCNDNEHVSSDPDV</sequence>
<dbReference type="InterPro" id="IPR024253">
    <property type="entry name" value="Phosducin_thioredoxin-like_dom"/>
</dbReference>
<dbReference type="STRING" id="1537102.L1LCT2"/>
<feature type="domain" description="Phosducin" evidence="2">
    <location>
        <begin position="38"/>
        <end position="197"/>
    </location>
</feature>
<reference evidence="3 4" key="1">
    <citation type="journal article" date="2012" name="BMC Genomics">
        <title>Comparative genomic analysis and phylogenetic position of Theileria equi.</title>
        <authorList>
            <person name="Kappmeyer L.S."/>
            <person name="Thiagarajan M."/>
            <person name="Herndon D.R."/>
            <person name="Ramsay J.D."/>
            <person name="Caler E."/>
            <person name="Djikeng A."/>
            <person name="Gillespie J.J."/>
            <person name="Lau A.O."/>
            <person name="Roalson E.H."/>
            <person name="Silva J.C."/>
            <person name="Silva M.G."/>
            <person name="Suarez C.E."/>
            <person name="Ueti M.W."/>
            <person name="Nene V.M."/>
            <person name="Mealey R.H."/>
            <person name="Knowles D.P."/>
            <person name="Brayton K.A."/>
        </authorList>
    </citation>
    <scope>NUCLEOTIDE SEQUENCE [LARGE SCALE GENOMIC DNA]</scope>
    <source>
        <strain evidence="3 4">WA</strain>
    </source>
</reference>
<evidence type="ECO:0000313" key="4">
    <source>
        <dbReference type="Proteomes" id="UP000031512"/>
    </source>
</evidence>
<comment type="caution">
    <text evidence="3">The sequence shown here is derived from an EMBL/GenBank/DDBJ whole genome shotgun (WGS) entry which is preliminary data.</text>
</comment>